<name>A0A9E2KGD7_9BACE</name>
<dbReference type="EMBL" id="JAHLFO010000044">
    <property type="protein sequence ID" value="MBU3813625.1"/>
    <property type="molecule type" value="Genomic_DNA"/>
</dbReference>
<accession>A0A9E2KGD7</accession>
<dbReference type="AlphaFoldDB" id="A0A9E2KGD7"/>
<dbReference type="Gene3D" id="2.60.40.10">
    <property type="entry name" value="Immunoglobulins"/>
    <property type="match status" value="1"/>
</dbReference>
<evidence type="ECO:0000313" key="2">
    <source>
        <dbReference type="Proteomes" id="UP000824236"/>
    </source>
</evidence>
<dbReference type="Proteomes" id="UP000824236">
    <property type="component" value="Unassembled WGS sequence"/>
</dbReference>
<comment type="caution">
    <text evidence="1">The sequence shown here is derived from an EMBL/GenBank/DDBJ whole genome shotgun (WGS) entry which is preliminary data.</text>
</comment>
<dbReference type="InterPro" id="IPR013783">
    <property type="entry name" value="Ig-like_fold"/>
</dbReference>
<evidence type="ECO:0000313" key="1">
    <source>
        <dbReference type="EMBL" id="MBU3813625.1"/>
    </source>
</evidence>
<organism evidence="1 2">
    <name type="scientific">Candidatus Bacteroides intestinipullorum</name>
    <dbReference type="NCBI Taxonomy" id="2838471"/>
    <lineage>
        <taxon>Bacteria</taxon>
        <taxon>Pseudomonadati</taxon>
        <taxon>Bacteroidota</taxon>
        <taxon>Bacteroidia</taxon>
        <taxon>Bacteroidales</taxon>
        <taxon>Bacteroidaceae</taxon>
        <taxon>Bacteroides</taxon>
    </lineage>
</organism>
<dbReference type="PROSITE" id="PS51257">
    <property type="entry name" value="PROKAR_LIPOPROTEIN"/>
    <property type="match status" value="1"/>
</dbReference>
<reference evidence="1" key="2">
    <citation type="submission" date="2021-04" db="EMBL/GenBank/DDBJ databases">
        <authorList>
            <person name="Gilroy R."/>
        </authorList>
    </citation>
    <scope>NUCLEOTIDE SEQUENCE</scope>
    <source>
        <strain evidence="1">B3-3758</strain>
    </source>
</reference>
<sequence length="254" mass="27752">MNKFTFFAAIAIATTMMVGCDDNEEQLVPELSINLENGVLNVSNEGETATVSCTINNPVEGGTLSATTEADWLTLNCNNTDIVVEAVANEIFEPKSATVNVTYTYGDNQTLSGQFTVEQETRAIPDADYSLENPYVGGRMASMMGMTYFDLTISEQEIPEDFDLPYNPDYIYYKVGIFDVENDKPVAGTYTLGSENGSINVAAYGTPDAPYYNALSSGTLTISYEEQTLTLVAIMTDGYGKIHFINYTGIPMFI</sequence>
<evidence type="ECO:0008006" key="3">
    <source>
        <dbReference type="Google" id="ProtNLM"/>
    </source>
</evidence>
<gene>
    <name evidence="1" type="ORF">H9791_03840</name>
</gene>
<reference evidence="1" key="1">
    <citation type="journal article" date="2021" name="PeerJ">
        <title>Extensive microbial diversity within the chicken gut microbiome revealed by metagenomics and culture.</title>
        <authorList>
            <person name="Gilroy R."/>
            <person name="Ravi A."/>
            <person name="Getino M."/>
            <person name="Pursley I."/>
            <person name="Horton D.L."/>
            <person name="Alikhan N.F."/>
            <person name="Baker D."/>
            <person name="Gharbi K."/>
            <person name="Hall N."/>
            <person name="Watson M."/>
            <person name="Adriaenssens E.M."/>
            <person name="Foster-Nyarko E."/>
            <person name="Jarju S."/>
            <person name="Secka A."/>
            <person name="Antonio M."/>
            <person name="Oren A."/>
            <person name="Chaudhuri R.R."/>
            <person name="La Ragione R."/>
            <person name="Hildebrand F."/>
            <person name="Pallen M.J."/>
        </authorList>
    </citation>
    <scope>NUCLEOTIDE SEQUENCE</scope>
    <source>
        <strain evidence="1">B3-3758</strain>
    </source>
</reference>
<proteinExistence type="predicted"/>
<protein>
    <recommendedName>
        <fullName evidence="3">BACON domain-containing protein</fullName>
    </recommendedName>
</protein>